<dbReference type="PANTHER" id="PTHR43162:SF1">
    <property type="entry name" value="PRESTALK A DIFFERENTIATION PROTEIN A"/>
    <property type="match status" value="1"/>
</dbReference>
<evidence type="ECO:0000259" key="2">
    <source>
        <dbReference type="Pfam" id="PF13460"/>
    </source>
</evidence>
<feature type="region of interest" description="Disordered" evidence="1">
    <location>
        <begin position="103"/>
        <end position="122"/>
    </location>
</feature>
<dbReference type="Pfam" id="PF13460">
    <property type="entry name" value="NAD_binding_10"/>
    <property type="match status" value="1"/>
</dbReference>
<dbReference type="Gene3D" id="3.40.50.720">
    <property type="entry name" value="NAD(P)-binding Rossmann-like Domain"/>
    <property type="match status" value="1"/>
</dbReference>
<proteinExistence type="predicted"/>
<reference evidence="4" key="1">
    <citation type="submission" date="2016-10" db="EMBL/GenBank/DDBJ databases">
        <authorList>
            <person name="Varghese N."/>
            <person name="Submissions S."/>
        </authorList>
    </citation>
    <scope>NUCLEOTIDE SEQUENCE [LARGE SCALE GENOMIC DNA]</scope>
    <source>
        <strain evidence="4">DSM 45079</strain>
    </source>
</reference>
<dbReference type="SUPFAM" id="SSF51735">
    <property type="entry name" value="NAD(P)-binding Rossmann-fold domains"/>
    <property type="match status" value="1"/>
</dbReference>
<evidence type="ECO:0000313" key="4">
    <source>
        <dbReference type="Proteomes" id="UP000182977"/>
    </source>
</evidence>
<dbReference type="InterPro" id="IPR036291">
    <property type="entry name" value="NAD(P)-bd_dom_sf"/>
</dbReference>
<organism evidence="3 4">
    <name type="scientific">Jiangella alkaliphila</name>
    <dbReference type="NCBI Taxonomy" id="419479"/>
    <lineage>
        <taxon>Bacteria</taxon>
        <taxon>Bacillati</taxon>
        <taxon>Actinomycetota</taxon>
        <taxon>Actinomycetes</taxon>
        <taxon>Jiangellales</taxon>
        <taxon>Jiangellaceae</taxon>
        <taxon>Jiangella</taxon>
    </lineage>
</organism>
<accession>A0A1H2LV93</accession>
<dbReference type="PANTHER" id="PTHR43162">
    <property type="match status" value="1"/>
</dbReference>
<evidence type="ECO:0000256" key="1">
    <source>
        <dbReference type="SAM" id="MobiDB-lite"/>
    </source>
</evidence>
<dbReference type="AlphaFoldDB" id="A0A1H2LV93"/>
<feature type="domain" description="NAD(P)-binding" evidence="2">
    <location>
        <begin position="6"/>
        <end position="181"/>
    </location>
</feature>
<name>A0A1H2LV93_9ACTN</name>
<keyword evidence="4" id="KW-1185">Reference proteome</keyword>
<dbReference type="EMBL" id="LT629791">
    <property type="protein sequence ID" value="SDU84794.1"/>
    <property type="molecule type" value="Genomic_DNA"/>
</dbReference>
<evidence type="ECO:0000313" key="3">
    <source>
        <dbReference type="EMBL" id="SDU84794.1"/>
    </source>
</evidence>
<dbReference type="InterPro" id="IPR016040">
    <property type="entry name" value="NAD(P)-bd_dom"/>
</dbReference>
<dbReference type="InterPro" id="IPR051604">
    <property type="entry name" value="Ergot_Alk_Oxidoreductase"/>
</dbReference>
<protein>
    <submittedName>
        <fullName evidence="3">Uncharacterized conserved protein YbjT, contains NAD(P)-binding and DUF2867 domains</fullName>
    </submittedName>
</protein>
<gene>
    <name evidence="3" type="ORF">SAMN04488563_6696</name>
</gene>
<dbReference type="STRING" id="419479.SAMN04488563_6696"/>
<dbReference type="Gene3D" id="3.90.25.10">
    <property type="entry name" value="UDP-galactose 4-epimerase, domain 1"/>
    <property type="match status" value="1"/>
</dbReference>
<sequence>MILVTGATGRVGRPLINLLRIAGAGVRAVSRDATEAELPAGVEVVEGDPSRPDTVADALDGVTSLFLHPRAVGDGAADLVDLARRRGVRRVVALAAINIDDDPSEQPSRLAGDRNREAEEAAAGSGLEWTSLRPSFFAANAITMWGAQIRAGDVVRYAYPDVSESPIHEHDIASVAVHALLTDDLVGRRVELTGPQTLTHAEMVGVIGDVLGRPLRYEELDPGVAAERMVAHGLPEPFVTALLARYARIAGTRQPPSDDVEKVLGRPAVAFAQWVADHAAAFTFEDRR</sequence>
<dbReference type="Proteomes" id="UP000182977">
    <property type="component" value="Chromosome I"/>
</dbReference>